<dbReference type="InterPro" id="IPR000795">
    <property type="entry name" value="T_Tr_GTP-bd_dom"/>
</dbReference>
<evidence type="ECO:0000256" key="1">
    <source>
        <dbReference type="ARBA" id="ARBA00005870"/>
    </source>
</evidence>
<dbReference type="InterPro" id="IPR031157">
    <property type="entry name" value="G_TR_CS"/>
</dbReference>
<dbReference type="Pfam" id="PF14492">
    <property type="entry name" value="EFG_III"/>
    <property type="match status" value="1"/>
</dbReference>
<dbReference type="InterPro" id="IPR035649">
    <property type="entry name" value="EFG_V"/>
</dbReference>
<dbReference type="GO" id="GO:0003924">
    <property type="term" value="F:GTPase activity"/>
    <property type="evidence" value="ECO:0007669"/>
    <property type="project" value="InterPro"/>
</dbReference>
<dbReference type="RefSeq" id="WP_092373255.1">
    <property type="nucleotide sequence ID" value="NZ_FORX01000004.1"/>
</dbReference>
<evidence type="ECO:0000313" key="9">
    <source>
        <dbReference type="Proteomes" id="UP000198635"/>
    </source>
</evidence>
<dbReference type="SUPFAM" id="SSF54980">
    <property type="entry name" value="EF-G C-terminal domain-like"/>
    <property type="match status" value="2"/>
</dbReference>
<dbReference type="Pfam" id="PF22042">
    <property type="entry name" value="EF-G_D2"/>
    <property type="match status" value="1"/>
</dbReference>
<evidence type="ECO:0000256" key="5">
    <source>
        <dbReference type="ARBA" id="ARBA00023134"/>
    </source>
</evidence>
<dbReference type="InterPro" id="IPR035647">
    <property type="entry name" value="EFG_III/V"/>
</dbReference>
<dbReference type="CDD" id="cd03713">
    <property type="entry name" value="EFG_mtEFG_C"/>
    <property type="match status" value="1"/>
</dbReference>
<dbReference type="CDD" id="cd01886">
    <property type="entry name" value="EF-G"/>
    <property type="match status" value="1"/>
</dbReference>
<evidence type="ECO:0000313" key="8">
    <source>
        <dbReference type="EMBL" id="SFJ57512.1"/>
    </source>
</evidence>
<dbReference type="NCBIfam" id="TIGR00231">
    <property type="entry name" value="small_GTP"/>
    <property type="match status" value="1"/>
</dbReference>
<evidence type="ECO:0000259" key="7">
    <source>
        <dbReference type="PROSITE" id="PS51722"/>
    </source>
</evidence>
<dbReference type="InterPro" id="IPR014721">
    <property type="entry name" value="Ribsml_uS5_D2-typ_fold_subgr"/>
</dbReference>
<dbReference type="Pfam" id="PF00009">
    <property type="entry name" value="GTP_EFTU"/>
    <property type="match status" value="1"/>
</dbReference>
<evidence type="ECO:0000256" key="6">
    <source>
        <dbReference type="ARBA" id="ARBA00024731"/>
    </source>
</evidence>
<dbReference type="Gene3D" id="3.30.70.870">
    <property type="entry name" value="Elongation Factor G (Translational Gtpase), domain 3"/>
    <property type="match status" value="1"/>
</dbReference>
<keyword evidence="5" id="KW-0342">GTP-binding</keyword>
<dbReference type="Pfam" id="PF03764">
    <property type="entry name" value="EFG_IV"/>
    <property type="match status" value="1"/>
</dbReference>
<dbReference type="SMART" id="SM00889">
    <property type="entry name" value="EFG_IV"/>
    <property type="match status" value="1"/>
</dbReference>
<dbReference type="InterPro" id="IPR053905">
    <property type="entry name" value="EF-G-like_DII"/>
</dbReference>
<dbReference type="GO" id="GO:0003746">
    <property type="term" value="F:translation elongation factor activity"/>
    <property type="evidence" value="ECO:0007669"/>
    <property type="project" value="UniProtKB-KW"/>
</dbReference>
<dbReference type="SUPFAM" id="SSF50447">
    <property type="entry name" value="Translation proteins"/>
    <property type="match status" value="1"/>
</dbReference>
<dbReference type="AlphaFoldDB" id="A0A1I3SHE6"/>
<keyword evidence="4" id="KW-0648">Protein biosynthesis</keyword>
<comment type="similarity">
    <text evidence="1">Belongs to the TRAFAC class translation factor GTPase superfamily. Classic translation factor GTPase family. EF-G/EF-2 subfamily.</text>
</comment>
<dbReference type="PANTHER" id="PTHR43261">
    <property type="entry name" value="TRANSLATION ELONGATION FACTOR G-RELATED"/>
    <property type="match status" value="1"/>
</dbReference>
<keyword evidence="9" id="KW-1185">Reference proteome</keyword>
<gene>
    <name evidence="8" type="ORF">SAMN04488082_104146</name>
</gene>
<evidence type="ECO:0000256" key="2">
    <source>
        <dbReference type="ARBA" id="ARBA00022741"/>
    </source>
</evidence>
<dbReference type="FunFam" id="3.40.50.300:FF:000029">
    <property type="entry name" value="Elongation factor G"/>
    <property type="match status" value="1"/>
</dbReference>
<dbReference type="Gene3D" id="3.30.70.240">
    <property type="match status" value="1"/>
</dbReference>
<dbReference type="InterPro" id="IPR020568">
    <property type="entry name" value="Ribosomal_Su5_D2-typ_SF"/>
</dbReference>
<dbReference type="Gene3D" id="3.40.50.300">
    <property type="entry name" value="P-loop containing nucleotide triphosphate hydrolases"/>
    <property type="match status" value="1"/>
</dbReference>
<dbReference type="STRING" id="52560.SAMN04488082_104146"/>
<dbReference type="Gene3D" id="2.40.30.10">
    <property type="entry name" value="Translation factors"/>
    <property type="match status" value="1"/>
</dbReference>
<keyword evidence="2" id="KW-0547">Nucleotide-binding</keyword>
<accession>A0A1I3SHE6</accession>
<dbReference type="EMBL" id="FORX01000004">
    <property type="protein sequence ID" value="SFJ57512.1"/>
    <property type="molecule type" value="Genomic_DNA"/>
</dbReference>
<dbReference type="PROSITE" id="PS51722">
    <property type="entry name" value="G_TR_2"/>
    <property type="match status" value="1"/>
</dbReference>
<protein>
    <submittedName>
        <fullName evidence="8">Translation elongation factor 2 (EF-2/EF-G)</fullName>
    </submittedName>
</protein>
<dbReference type="InterPro" id="IPR041095">
    <property type="entry name" value="EFG_II"/>
</dbReference>
<dbReference type="InterPro" id="IPR000640">
    <property type="entry name" value="EFG_V-like"/>
</dbReference>
<evidence type="ECO:0000256" key="3">
    <source>
        <dbReference type="ARBA" id="ARBA00022768"/>
    </source>
</evidence>
<name>A0A1I3SHE6_9BACT</name>
<dbReference type="InterPro" id="IPR005225">
    <property type="entry name" value="Small_GTP-bd"/>
</dbReference>
<feature type="domain" description="Tr-type G" evidence="7">
    <location>
        <begin position="8"/>
        <end position="281"/>
    </location>
</feature>
<dbReference type="SMART" id="SM00838">
    <property type="entry name" value="EFG_C"/>
    <property type="match status" value="1"/>
</dbReference>
<dbReference type="InterPro" id="IPR005517">
    <property type="entry name" value="Transl_elong_EFG/EF2_IV"/>
</dbReference>
<dbReference type="Gene3D" id="3.30.230.10">
    <property type="match status" value="1"/>
</dbReference>
<dbReference type="PROSITE" id="PS00301">
    <property type="entry name" value="G_TR_1"/>
    <property type="match status" value="1"/>
</dbReference>
<sequence>MKKNDIDSSTRNIGIIAHIDAGKTTLTERLLFYAHKIHKIGEVHDGNATMDYLEEEQKRGITITSACTSVVWEGSQVNIIDTPGHVDFNVEVERSLRVCDGAIVVFCGVNGIESQSETVWRQARKYGLPRLVFVNKTDRPGADYWKVVADIQARLAVRPLPVTVPSECVEGGVLHLLRGKVLVFDATDQGATVHEFDPTDRDLELLEARRKELTEAAADFDELIMERYLADEAIGETELRTALRKATLTGQAVPIYCGSALKNIGVQPLMNGIVHFLPSPDESHSHAHVLRRMEEQNVRADQFVGFVFKVLFEGAHKKIFMRVYNGRIGENSAAYNSRLERFEKIHKLYTVHANRYEPIPEAKTGEIVLATGLKECITGDTLFSGKATLRLENIDIIQPVLNVALVPGSASDTDKLQALLQRYCIEDPTLQSFTDEDTDQLIVAGLGELHLEVVLERLRRESGVTFRYGNPQVIFRETIAADATAEGSCRKLIGDQQHRALVRVMVRPAARGQGNRCVTELPATNHTDIALKAMEDALQAGMLQGCLVSDVEATLLEVAHFEDGLTDLGVRMAALEAMKSALVKASPVLLEPIMDVELRMPQEYVGDCVNLLGAKNARILDVRTSDYESGITATAPMRQLFGFSTELRSRTKGKAFYSLVFSRYDVVG</sequence>
<comment type="function">
    <text evidence="6">Catalyzes the GTP-dependent ribosomal translocation step during translation elongation. During this step, the ribosome changes from the pre-translocational (PRE) to the post-translocational (POST) state as the newly formed A-site-bound peptidyl-tRNA and P-site-bound deacylated tRNA move to the P and E sites, respectively. Catalyzes the coordinated movement of the two tRNA molecules, the mRNA and conformational changes in the ribosome.</text>
</comment>
<proteinExistence type="inferred from homology"/>
<dbReference type="PRINTS" id="PR00315">
    <property type="entry name" value="ELONGATNFCT"/>
</dbReference>
<dbReference type="Proteomes" id="UP000198635">
    <property type="component" value="Unassembled WGS sequence"/>
</dbReference>
<dbReference type="SUPFAM" id="SSF52540">
    <property type="entry name" value="P-loop containing nucleoside triphosphate hydrolases"/>
    <property type="match status" value="1"/>
</dbReference>
<dbReference type="OrthoDB" id="5468641at2"/>
<dbReference type="PANTHER" id="PTHR43261:SF1">
    <property type="entry name" value="RIBOSOME-RELEASING FACTOR 2, MITOCHONDRIAL"/>
    <property type="match status" value="1"/>
</dbReference>
<dbReference type="GO" id="GO:0032790">
    <property type="term" value="P:ribosome disassembly"/>
    <property type="evidence" value="ECO:0007669"/>
    <property type="project" value="TreeGrafter"/>
</dbReference>
<dbReference type="InterPro" id="IPR009000">
    <property type="entry name" value="Transl_B-barrel_sf"/>
</dbReference>
<dbReference type="FunFam" id="3.30.70.240:FF:000001">
    <property type="entry name" value="Elongation factor G"/>
    <property type="match status" value="1"/>
</dbReference>
<dbReference type="SUPFAM" id="SSF54211">
    <property type="entry name" value="Ribosomal protein S5 domain 2-like"/>
    <property type="match status" value="1"/>
</dbReference>
<dbReference type="Pfam" id="PF00679">
    <property type="entry name" value="EFG_C"/>
    <property type="match status" value="1"/>
</dbReference>
<dbReference type="InterPro" id="IPR027417">
    <property type="entry name" value="P-loop_NTPase"/>
</dbReference>
<keyword evidence="3 8" id="KW-0251">Elongation factor</keyword>
<evidence type="ECO:0000256" key="4">
    <source>
        <dbReference type="ARBA" id="ARBA00022917"/>
    </source>
</evidence>
<reference evidence="9" key="1">
    <citation type="submission" date="2016-10" db="EMBL/GenBank/DDBJ databases">
        <authorList>
            <person name="Varghese N."/>
            <person name="Submissions S."/>
        </authorList>
    </citation>
    <scope>NUCLEOTIDE SEQUENCE [LARGE SCALE GENOMIC DNA]</scope>
    <source>
        <strain evidence="9">DSM 5918</strain>
    </source>
</reference>
<organism evidence="8 9">
    <name type="scientific">Desulfomicrobium apsheronum</name>
    <dbReference type="NCBI Taxonomy" id="52560"/>
    <lineage>
        <taxon>Bacteria</taxon>
        <taxon>Pseudomonadati</taxon>
        <taxon>Thermodesulfobacteriota</taxon>
        <taxon>Desulfovibrionia</taxon>
        <taxon>Desulfovibrionales</taxon>
        <taxon>Desulfomicrobiaceae</taxon>
        <taxon>Desulfomicrobium</taxon>
    </lineage>
</organism>
<dbReference type="GO" id="GO:0005525">
    <property type="term" value="F:GTP binding"/>
    <property type="evidence" value="ECO:0007669"/>
    <property type="project" value="UniProtKB-KW"/>
</dbReference>